<keyword evidence="4" id="KW-1185">Reference proteome</keyword>
<accession>A0A518D3B0</accession>
<dbReference type="SUPFAM" id="SSF51197">
    <property type="entry name" value="Clavaminate synthase-like"/>
    <property type="match status" value="1"/>
</dbReference>
<dbReference type="GO" id="GO:0016706">
    <property type="term" value="F:2-oxoglutarate-dependent dioxygenase activity"/>
    <property type="evidence" value="ECO:0007669"/>
    <property type="project" value="UniProtKB-ARBA"/>
</dbReference>
<dbReference type="Gene3D" id="2.60.120.620">
    <property type="entry name" value="q2cbj1_9rhob like domain"/>
    <property type="match status" value="1"/>
</dbReference>
<evidence type="ECO:0000313" key="4">
    <source>
        <dbReference type="Proteomes" id="UP000319342"/>
    </source>
</evidence>
<dbReference type="InterPro" id="IPR008775">
    <property type="entry name" value="Phytyl_CoA_dOase-like"/>
</dbReference>
<proteinExistence type="predicted"/>
<evidence type="ECO:0000256" key="1">
    <source>
        <dbReference type="ARBA" id="ARBA00001954"/>
    </source>
</evidence>
<feature type="compositionally biased region" description="Basic and acidic residues" evidence="2">
    <location>
        <begin position="1"/>
        <end position="10"/>
    </location>
</feature>
<dbReference type="PANTHER" id="PTHR20883">
    <property type="entry name" value="PHYTANOYL-COA DIOXYGENASE DOMAIN CONTAINING 1"/>
    <property type="match status" value="1"/>
</dbReference>
<gene>
    <name evidence="3" type="ORF">Pla163_31080</name>
</gene>
<dbReference type="Pfam" id="PF05721">
    <property type="entry name" value="PhyH"/>
    <property type="match status" value="1"/>
</dbReference>
<evidence type="ECO:0000313" key="3">
    <source>
        <dbReference type="EMBL" id="QDU85961.1"/>
    </source>
</evidence>
<keyword evidence="3" id="KW-0223">Dioxygenase</keyword>
<organism evidence="3 4">
    <name type="scientific">Rohdeia mirabilis</name>
    <dbReference type="NCBI Taxonomy" id="2528008"/>
    <lineage>
        <taxon>Bacteria</taxon>
        <taxon>Pseudomonadati</taxon>
        <taxon>Planctomycetota</taxon>
        <taxon>Planctomycetia</taxon>
        <taxon>Planctomycetia incertae sedis</taxon>
        <taxon>Rohdeia</taxon>
    </lineage>
</organism>
<feature type="region of interest" description="Disordered" evidence="2">
    <location>
        <begin position="1"/>
        <end position="26"/>
    </location>
</feature>
<dbReference type="OrthoDB" id="9791262at2"/>
<dbReference type="EMBL" id="CP036290">
    <property type="protein sequence ID" value="QDU85961.1"/>
    <property type="molecule type" value="Genomic_DNA"/>
</dbReference>
<protein>
    <submittedName>
        <fullName evidence="3">Phytanoyl-CoA dioxygenase (PhyH)</fullName>
    </submittedName>
</protein>
<name>A0A518D3B0_9BACT</name>
<dbReference type="AlphaFoldDB" id="A0A518D3B0"/>
<dbReference type="Proteomes" id="UP000319342">
    <property type="component" value="Chromosome"/>
</dbReference>
<dbReference type="RefSeq" id="WP_145190311.1">
    <property type="nucleotide sequence ID" value="NZ_CP036290.1"/>
</dbReference>
<sequence>MSDEERDRAGVGRSGDVARSTASPQPIGAHASLAASAQVQRDGFAIVADVIDGDQRSAALAAFAELDGRVGRRDALDHPAVAQLAAAPRVRRLAEAVLGPDAAVHRAILFDKSPDANWLVRWHQDTVVSVSERFDAPGWTAWSVKDGVPCARPPRDVLESMVSIRVDLDGSDAGNGGLRVVPTSHAHGVLAPEAAVEWRDRVGEVDCVVPALGALILRPLLLHASRKSPSNRSRRIVHLEFLAWSSGGTLRI</sequence>
<comment type="cofactor">
    <cofactor evidence="1">
        <name>Fe(2+)</name>
        <dbReference type="ChEBI" id="CHEBI:29033"/>
    </cofactor>
</comment>
<dbReference type="GO" id="GO:0005506">
    <property type="term" value="F:iron ion binding"/>
    <property type="evidence" value="ECO:0007669"/>
    <property type="project" value="UniProtKB-ARBA"/>
</dbReference>
<reference evidence="3 4" key="1">
    <citation type="submission" date="2019-02" db="EMBL/GenBank/DDBJ databases">
        <title>Deep-cultivation of Planctomycetes and their phenomic and genomic characterization uncovers novel biology.</title>
        <authorList>
            <person name="Wiegand S."/>
            <person name="Jogler M."/>
            <person name="Boedeker C."/>
            <person name="Pinto D."/>
            <person name="Vollmers J."/>
            <person name="Rivas-Marin E."/>
            <person name="Kohn T."/>
            <person name="Peeters S.H."/>
            <person name="Heuer A."/>
            <person name="Rast P."/>
            <person name="Oberbeckmann S."/>
            <person name="Bunk B."/>
            <person name="Jeske O."/>
            <person name="Meyerdierks A."/>
            <person name="Storesund J.E."/>
            <person name="Kallscheuer N."/>
            <person name="Luecker S."/>
            <person name="Lage O.M."/>
            <person name="Pohl T."/>
            <person name="Merkel B.J."/>
            <person name="Hornburger P."/>
            <person name="Mueller R.-W."/>
            <person name="Bruemmer F."/>
            <person name="Labrenz M."/>
            <person name="Spormann A.M."/>
            <person name="Op den Camp H."/>
            <person name="Overmann J."/>
            <person name="Amann R."/>
            <person name="Jetten M.S.M."/>
            <person name="Mascher T."/>
            <person name="Medema M.H."/>
            <person name="Devos D.P."/>
            <person name="Kaster A.-K."/>
            <person name="Ovreas L."/>
            <person name="Rohde M."/>
            <person name="Galperin M.Y."/>
            <person name="Jogler C."/>
        </authorList>
    </citation>
    <scope>NUCLEOTIDE SEQUENCE [LARGE SCALE GENOMIC DNA]</scope>
    <source>
        <strain evidence="3 4">Pla163</strain>
    </source>
</reference>
<evidence type="ECO:0000256" key="2">
    <source>
        <dbReference type="SAM" id="MobiDB-lite"/>
    </source>
</evidence>
<keyword evidence="3" id="KW-0560">Oxidoreductase</keyword>
<dbReference type="PANTHER" id="PTHR20883:SF48">
    <property type="entry name" value="ECTOINE DIOXYGENASE"/>
    <property type="match status" value="1"/>
</dbReference>